<sequence length="85" mass="10336">AEKRREKRSGESDGCWYVKKEREKENDKEREGRGRGERERRKNGAEEYKTREAKRSRKDKAAQNVPFRHLRSFFSVENLSFCKRR</sequence>
<evidence type="ECO:0000313" key="3">
    <source>
        <dbReference type="Proteomes" id="UP000078492"/>
    </source>
</evidence>
<protein>
    <submittedName>
        <fullName evidence="2">Uncharacterized protein</fullName>
    </submittedName>
</protein>
<feature type="non-terminal residue" evidence="2">
    <location>
        <position position="1"/>
    </location>
</feature>
<dbReference type="AlphaFoldDB" id="A0A195DFQ4"/>
<feature type="region of interest" description="Disordered" evidence="1">
    <location>
        <begin position="22"/>
        <end position="63"/>
    </location>
</feature>
<accession>A0A195DFQ4</accession>
<name>A0A195DFQ4_9HYME</name>
<organism evidence="2 3">
    <name type="scientific">Trachymyrmex cornetzi</name>
    <dbReference type="NCBI Taxonomy" id="471704"/>
    <lineage>
        <taxon>Eukaryota</taxon>
        <taxon>Metazoa</taxon>
        <taxon>Ecdysozoa</taxon>
        <taxon>Arthropoda</taxon>
        <taxon>Hexapoda</taxon>
        <taxon>Insecta</taxon>
        <taxon>Pterygota</taxon>
        <taxon>Neoptera</taxon>
        <taxon>Endopterygota</taxon>
        <taxon>Hymenoptera</taxon>
        <taxon>Apocrita</taxon>
        <taxon>Aculeata</taxon>
        <taxon>Formicoidea</taxon>
        <taxon>Formicidae</taxon>
        <taxon>Myrmicinae</taxon>
        <taxon>Trachymyrmex</taxon>
    </lineage>
</organism>
<dbReference type="EMBL" id="KQ980903">
    <property type="protein sequence ID" value="KYN11672.1"/>
    <property type="molecule type" value="Genomic_DNA"/>
</dbReference>
<gene>
    <name evidence="2" type="ORF">ALC57_16261</name>
</gene>
<keyword evidence="3" id="KW-1185">Reference proteome</keyword>
<feature type="compositionally biased region" description="Basic and acidic residues" evidence="1">
    <location>
        <begin position="22"/>
        <end position="53"/>
    </location>
</feature>
<proteinExistence type="predicted"/>
<reference evidence="2 3" key="1">
    <citation type="submission" date="2015-09" db="EMBL/GenBank/DDBJ databases">
        <title>Trachymyrmex cornetzi WGS genome.</title>
        <authorList>
            <person name="Nygaard S."/>
            <person name="Hu H."/>
            <person name="Boomsma J."/>
            <person name="Zhang G."/>
        </authorList>
    </citation>
    <scope>NUCLEOTIDE SEQUENCE [LARGE SCALE GENOMIC DNA]</scope>
    <source>
        <strain evidence="2">Tcor2-1</strain>
        <tissue evidence="2">Whole body</tissue>
    </source>
</reference>
<dbReference type="Proteomes" id="UP000078492">
    <property type="component" value="Unassembled WGS sequence"/>
</dbReference>
<evidence type="ECO:0000256" key="1">
    <source>
        <dbReference type="SAM" id="MobiDB-lite"/>
    </source>
</evidence>
<evidence type="ECO:0000313" key="2">
    <source>
        <dbReference type="EMBL" id="KYN11672.1"/>
    </source>
</evidence>